<keyword evidence="3" id="KW-0677">Repeat</keyword>
<comment type="caution">
    <text evidence="8">The sequence shown here is derived from an EMBL/GenBank/DDBJ whole genome shotgun (WGS) entry which is preliminary data.</text>
</comment>
<feature type="region of interest" description="Disordered" evidence="6">
    <location>
        <begin position="1"/>
        <end position="49"/>
    </location>
</feature>
<keyword evidence="5" id="KW-0539">Nucleus</keyword>
<keyword evidence="4" id="KW-0508">mRNA splicing</keyword>
<evidence type="ECO:0000313" key="9">
    <source>
        <dbReference type="Proteomes" id="UP001208570"/>
    </source>
</evidence>
<evidence type="ECO:0000256" key="3">
    <source>
        <dbReference type="ARBA" id="ARBA00022737"/>
    </source>
</evidence>
<dbReference type="Proteomes" id="UP001208570">
    <property type="component" value="Unassembled WGS sequence"/>
</dbReference>
<name>A0AAD9MU77_9ANNE</name>
<comment type="subcellular location">
    <subcellularLocation>
        <location evidence="1">Nucleus</location>
    </subcellularLocation>
</comment>
<feature type="domain" description="Suppressor of forked" evidence="7">
    <location>
        <begin position="51"/>
        <end position="379"/>
    </location>
</feature>
<evidence type="ECO:0000313" key="8">
    <source>
        <dbReference type="EMBL" id="KAK2145987.1"/>
    </source>
</evidence>
<evidence type="ECO:0000256" key="2">
    <source>
        <dbReference type="ARBA" id="ARBA00022664"/>
    </source>
</evidence>
<reference evidence="8" key="1">
    <citation type="journal article" date="2023" name="Mol. Biol. Evol.">
        <title>Third-Generation Sequencing Reveals the Adaptive Role of the Epigenome in Three Deep-Sea Polychaetes.</title>
        <authorList>
            <person name="Perez M."/>
            <person name="Aroh O."/>
            <person name="Sun Y."/>
            <person name="Lan Y."/>
            <person name="Juniper S.K."/>
            <person name="Young C.R."/>
            <person name="Angers B."/>
            <person name="Qian P.Y."/>
        </authorList>
    </citation>
    <scope>NUCLEOTIDE SEQUENCE</scope>
    <source>
        <strain evidence="8">P08H-3</strain>
    </source>
</reference>
<dbReference type="InterPro" id="IPR011990">
    <property type="entry name" value="TPR-like_helical_dom_sf"/>
</dbReference>
<organism evidence="8 9">
    <name type="scientific">Paralvinella palmiformis</name>
    <dbReference type="NCBI Taxonomy" id="53620"/>
    <lineage>
        <taxon>Eukaryota</taxon>
        <taxon>Metazoa</taxon>
        <taxon>Spiralia</taxon>
        <taxon>Lophotrochozoa</taxon>
        <taxon>Annelida</taxon>
        <taxon>Polychaeta</taxon>
        <taxon>Sedentaria</taxon>
        <taxon>Canalipalpata</taxon>
        <taxon>Terebellida</taxon>
        <taxon>Terebelliformia</taxon>
        <taxon>Alvinellidae</taxon>
        <taxon>Paralvinella</taxon>
    </lineage>
</organism>
<sequence length="507" mass="59517">MFCHNAMSSLMSDDSVDREKQEEDTKMNVDEEQTETDSNDSEPDEDDAEKQICELEDRLKENPLNYEVHLKLISYLRNEGELDRLRLARKKMYSVFPLTEQLWLEWIEDEVKVCADDRNAIRKLFDMAVQDYMCVGVWLEYVQFAIGGMGEPNGIQKVRSLFERAITAVGLHVTKGSMIWDACREFENAILDGLEPAPGSVTTPERQEQIQGQISQLKSLFRRQLSLPLREMENTFKEYKDWCPDEIDPNIEQAYNKAAEKLQHLLHYEDALENSDPPHLEEYQNYIKYELSKGEPARIQCIYERAIEENCLVPQLWIDYTKYIDTKLKAQSIAISVYKRSIRNCPWCAELWLGYARALERSGQSHNIIKAMFEEALKCCFTQDIEYLLMWTGYCDYMRRRINWNEALSSGDPNCTLLQYWARIEAKFCRNMEKARELWNQILQNGFINQAASWLEYFNLERSFGDHKHCRKILQRAVNSVTDYPETVYEAYVNFEREEGLPCSSMG</sequence>
<evidence type="ECO:0000259" key="7">
    <source>
        <dbReference type="Pfam" id="PF05843"/>
    </source>
</evidence>
<keyword evidence="2" id="KW-0507">mRNA processing</keyword>
<dbReference type="PANTHER" id="PTHR17204:SF25">
    <property type="entry name" value="RRM DOMAIN-CONTAINING PROTEIN"/>
    <property type="match status" value="1"/>
</dbReference>
<dbReference type="PANTHER" id="PTHR17204">
    <property type="entry name" value="PRE-MRNA PROCESSING PROTEIN PRP39-RELATED"/>
    <property type="match status" value="1"/>
</dbReference>
<dbReference type="SMART" id="SM00386">
    <property type="entry name" value="HAT"/>
    <property type="match status" value="8"/>
</dbReference>
<gene>
    <name evidence="8" type="ORF">LSH36_641g00031</name>
</gene>
<evidence type="ECO:0000256" key="5">
    <source>
        <dbReference type="ARBA" id="ARBA00023242"/>
    </source>
</evidence>
<dbReference type="Gene3D" id="1.25.40.10">
    <property type="entry name" value="Tetratricopeptide repeat domain"/>
    <property type="match status" value="2"/>
</dbReference>
<feature type="compositionally biased region" description="Basic and acidic residues" evidence="6">
    <location>
        <begin position="15"/>
        <end position="29"/>
    </location>
</feature>
<dbReference type="SUPFAM" id="SSF48452">
    <property type="entry name" value="TPR-like"/>
    <property type="match status" value="1"/>
</dbReference>
<dbReference type="GO" id="GO:0008380">
    <property type="term" value="P:RNA splicing"/>
    <property type="evidence" value="ECO:0007669"/>
    <property type="project" value="UniProtKB-KW"/>
</dbReference>
<dbReference type="EMBL" id="JAODUP010000641">
    <property type="protein sequence ID" value="KAK2145987.1"/>
    <property type="molecule type" value="Genomic_DNA"/>
</dbReference>
<dbReference type="InterPro" id="IPR008847">
    <property type="entry name" value="Suf"/>
</dbReference>
<accession>A0AAD9MU77</accession>
<feature type="compositionally biased region" description="Polar residues" evidence="6">
    <location>
        <begin position="1"/>
        <end position="12"/>
    </location>
</feature>
<proteinExistence type="predicted"/>
<dbReference type="InterPro" id="IPR003107">
    <property type="entry name" value="HAT"/>
</dbReference>
<evidence type="ECO:0000256" key="1">
    <source>
        <dbReference type="ARBA" id="ARBA00004123"/>
    </source>
</evidence>
<evidence type="ECO:0000256" key="6">
    <source>
        <dbReference type="SAM" id="MobiDB-lite"/>
    </source>
</evidence>
<dbReference type="Pfam" id="PF05843">
    <property type="entry name" value="Suf"/>
    <property type="match status" value="1"/>
</dbReference>
<dbReference type="AlphaFoldDB" id="A0AAD9MU77"/>
<dbReference type="GO" id="GO:0005634">
    <property type="term" value="C:nucleus"/>
    <property type="evidence" value="ECO:0007669"/>
    <property type="project" value="UniProtKB-SubCell"/>
</dbReference>
<keyword evidence="9" id="KW-1185">Reference proteome</keyword>
<protein>
    <recommendedName>
        <fullName evidence="7">Suppressor of forked domain-containing protein</fullName>
    </recommendedName>
</protein>
<evidence type="ECO:0000256" key="4">
    <source>
        <dbReference type="ARBA" id="ARBA00023187"/>
    </source>
</evidence>
<dbReference type="GO" id="GO:0006397">
    <property type="term" value="P:mRNA processing"/>
    <property type="evidence" value="ECO:0007669"/>
    <property type="project" value="UniProtKB-KW"/>
</dbReference>
<dbReference type="FunFam" id="1.25.40.10:FF:000098">
    <property type="entry name" value="Squamous cell carcinoma antigen recognized by T-cells 3"/>
    <property type="match status" value="1"/>
</dbReference>
<feature type="compositionally biased region" description="Acidic residues" evidence="6">
    <location>
        <begin position="30"/>
        <end position="48"/>
    </location>
</feature>